<gene>
    <name evidence="7" type="ORF">DR950_37745</name>
</gene>
<dbReference type="Proteomes" id="UP000263377">
    <property type="component" value="Unassembled WGS sequence"/>
</dbReference>
<evidence type="ECO:0000313" key="8">
    <source>
        <dbReference type="Proteomes" id="UP000263377"/>
    </source>
</evidence>
<feature type="transmembrane region" description="Helical" evidence="6">
    <location>
        <begin position="119"/>
        <end position="136"/>
    </location>
</feature>
<feature type="transmembrane region" description="Helical" evidence="6">
    <location>
        <begin position="297"/>
        <end position="317"/>
    </location>
</feature>
<organism evidence="7 8">
    <name type="scientific">Kitasatospora xanthocidica</name>
    <dbReference type="NCBI Taxonomy" id="83382"/>
    <lineage>
        <taxon>Bacteria</taxon>
        <taxon>Bacillati</taxon>
        <taxon>Actinomycetota</taxon>
        <taxon>Actinomycetes</taxon>
        <taxon>Kitasatosporales</taxon>
        <taxon>Streptomycetaceae</taxon>
        <taxon>Kitasatospora</taxon>
    </lineage>
</organism>
<dbReference type="GO" id="GO:0005886">
    <property type="term" value="C:plasma membrane"/>
    <property type="evidence" value="ECO:0007669"/>
    <property type="project" value="UniProtKB-SubCell"/>
</dbReference>
<proteinExistence type="predicted"/>
<dbReference type="CDD" id="cd06173">
    <property type="entry name" value="MFS_MefA_like"/>
    <property type="match status" value="1"/>
</dbReference>
<dbReference type="InterPro" id="IPR011701">
    <property type="entry name" value="MFS"/>
</dbReference>
<feature type="transmembrane region" description="Helical" evidence="6">
    <location>
        <begin position="186"/>
        <end position="205"/>
    </location>
</feature>
<keyword evidence="3 6" id="KW-0812">Transmembrane</keyword>
<dbReference type="PANTHER" id="PTHR23513">
    <property type="entry name" value="INTEGRAL MEMBRANE EFFLUX PROTEIN-RELATED"/>
    <property type="match status" value="1"/>
</dbReference>
<feature type="transmembrane region" description="Helical" evidence="6">
    <location>
        <begin position="388"/>
        <end position="406"/>
    </location>
</feature>
<dbReference type="SUPFAM" id="SSF103473">
    <property type="entry name" value="MFS general substrate transporter"/>
    <property type="match status" value="1"/>
</dbReference>
<comment type="subcellular location">
    <subcellularLocation>
        <location evidence="1">Cell membrane</location>
        <topology evidence="1">Multi-pass membrane protein</topology>
    </subcellularLocation>
</comment>
<evidence type="ECO:0000256" key="4">
    <source>
        <dbReference type="ARBA" id="ARBA00022989"/>
    </source>
</evidence>
<feature type="transmembrane region" description="Helical" evidence="6">
    <location>
        <begin position="92"/>
        <end position="113"/>
    </location>
</feature>
<comment type="caution">
    <text evidence="7">The sequence shown here is derived from an EMBL/GenBank/DDBJ whole genome shotgun (WGS) entry which is preliminary data.</text>
</comment>
<dbReference type="Gene3D" id="1.20.1250.20">
    <property type="entry name" value="MFS general substrate transporter like domains"/>
    <property type="match status" value="1"/>
</dbReference>
<dbReference type="AlphaFoldDB" id="A0A372ZJZ2"/>
<keyword evidence="4 6" id="KW-1133">Transmembrane helix</keyword>
<dbReference type="GO" id="GO:0022857">
    <property type="term" value="F:transmembrane transporter activity"/>
    <property type="evidence" value="ECO:0007669"/>
    <property type="project" value="InterPro"/>
</dbReference>
<feature type="transmembrane region" description="Helical" evidence="6">
    <location>
        <begin position="157"/>
        <end position="180"/>
    </location>
</feature>
<dbReference type="EMBL" id="QVIG01000002">
    <property type="protein sequence ID" value="RGD56061.1"/>
    <property type="molecule type" value="Genomic_DNA"/>
</dbReference>
<name>A0A372ZJZ2_9ACTN</name>
<feature type="transmembrane region" description="Helical" evidence="6">
    <location>
        <begin position="268"/>
        <end position="290"/>
    </location>
</feature>
<evidence type="ECO:0000256" key="5">
    <source>
        <dbReference type="ARBA" id="ARBA00023136"/>
    </source>
</evidence>
<sequence length="432" mass="44880">MDTRTPPRHSLRVPTPPSRRFAWASRNFRIQTAATVVSGLGNAGAPIATAFAVLGTGGTTTEVGYVTAARLVPTVLLMVVGGTLADRLPRHLIMVAANVFSGVSQAVLAALVLTGDVRLWQMLALSAAGGAGYALYSPASGGMIMQAVPQEHAARAFAVFRMGLNASQIGGAALGGALTALVGPGWVLALDALCFLVAAALRFFLEPEKAPASSGSSMLRDLREGWREFASRRWLWVIVLQFSVLVACINAVESVYGPTAAKERLGGAGAWGLAMAAYGVGLVATGVLMTRWRPRRILLVGNWGVFLFGVPALALAAEVPLPLLVVAMFLSGVGVTVFGVNWMVALQQEIPEEMFSRVTAYDELGSYSLAPVGTALAGPAAVALGLSGALWACAAACLVLSAVVLLDPQVRRLSRRGTTDAPVPVSEPAPAP</sequence>
<evidence type="ECO:0000256" key="3">
    <source>
        <dbReference type="ARBA" id="ARBA00022692"/>
    </source>
</evidence>
<evidence type="ECO:0000256" key="2">
    <source>
        <dbReference type="ARBA" id="ARBA00022475"/>
    </source>
</evidence>
<dbReference type="Pfam" id="PF07690">
    <property type="entry name" value="MFS_1"/>
    <property type="match status" value="1"/>
</dbReference>
<keyword evidence="2" id="KW-1003">Cell membrane</keyword>
<keyword evidence="5 6" id="KW-0472">Membrane</keyword>
<evidence type="ECO:0000256" key="6">
    <source>
        <dbReference type="SAM" id="Phobius"/>
    </source>
</evidence>
<feature type="transmembrane region" description="Helical" evidence="6">
    <location>
        <begin position="323"/>
        <end position="344"/>
    </location>
</feature>
<dbReference type="InterPro" id="IPR036259">
    <property type="entry name" value="MFS_trans_sf"/>
</dbReference>
<accession>A0A372ZJZ2</accession>
<feature type="transmembrane region" description="Helical" evidence="6">
    <location>
        <begin position="364"/>
        <end position="382"/>
    </location>
</feature>
<feature type="transmembrane region" description="Helical" evidence="6">
    <location>
        <begin position="234"/>
        <end position="256"/>
    </location>
</feature>
<feature type="transmembrane region" description="Helical" evidence="6">
    <location>
        <begin position="63"/>
        <end position="85"/>
    </location>
</feature>
<evidence type="ECO:0000313" key="7">
    <source>
        <dbReference type="EMBL" id="RGD56061.1"/>
    </source>
</evidence>
<dbReference type="PANTHER" id="PTHR23513:SF11">
    <property type="entry name" value="STAPHYLOFERRIN A TRANSPORTER"/>
    <property type="match status" value="1"/>
</dbReference>
<evidence type="ECO:0000256" key="1">
    <source>
        <dbReference type="ARBA" id="ARBA00004651"/>
    </source>
</evidence>
<protein>
    <submittedName>
        <fullName evidence="7">MFS transporter</fullName>
    </submittedName>
</protein>
<keyword evidence="8" id="KW-1185">Reference proteome</keyword>
<reference evidence="7 8" key="1">
    <citation type="submission" date="2018-08" db="EMBL/GenBank/DDBJ databases">
        <title>Diversity &amp; Physiological Properties of Lignin-Decomposing Actinobacteria from Soil.</title>
        <authorList>
            <person name="Roh S.G."/>
            <person name="Kim S.B."/>
        </authorList>
    </citation>
    <scope>NUCLEOTIDE SEQUENCE [LARGE SCALE GENOMIC DNA]</scope>
    <source>
        <strain evidence="7 8">MMS17-GH009</strain>
    </source>
</reference>